<dbReference type="Gene3D" id="3.40.50.300">
    <property type="entry name" value="P-loop containing nucleotide triphosphate hydrolases"/>
    <property type="match status" value="2"/>
</dbReference>
<dbReference type="Proteomes" id="UP000307510">
    <property type="component" value="Unassembled WGS sequence"/>
</dbReference>
<keyword evidence="3" id="KW-0547">Nucleotide-binding</keyword>
<comment type="function">
    <text evidence="7">Part of the ABC transporter DppABCDF involved in the uptake of various di/tripeptides. Is also involved in the uptake of phaseolotoxin, a toxic tripeptide inhibiting the enzyme ornithine carbamoyltransferase. Responsible for energy coupling to the transport system.</text>
</comment>
<reference evidence="11" key="2">
    <citation type="submission" date="2019-06" db="EMBL/GenBank/DDBJ databases">
        <title>AzeR, a transcriptional regulator that responds to azelaic acid in Pseudomonas nitroreducens.</title>
        <authorList>
            <person name="Bez C."/>
            <person name="Javvadi S.G."/>
            <person name="Bertani I."/>
            <person name="Devescovi G."/>
            <person name="Studholme D.J."/>
            <person name="Geller A."/>
            <person name="Levy A."/>
            <person name="Venturi V."/>
        </authorList>
    </citation>
    <scope>NUCLEOTIDE SEQUENCE [LARGE SCALE GENOMIC DNA]</scope>
    <source>
        <strain evidence="11">DSM 9128</strain>
    </source>
</reference>
<comment type="caution">
    <text evidence="10">The sequence shown here is derived from an EMBL/GenBank/DDBJ whole genome shotgun (WGS) entry which is preliminary data.</text>
</comment>
<dbReference type="InterPro" id="IPR050319">
    <property type="entry name" value="ABC_transp_ATP-bind"/>
</dbReference>
<dbReference type="InterPro" id="IPR003439">
    <property type="entry name" value="ABC_transporter-like_ATP-bd"/>
</dbReference>
<dbReference type="NCBIfam" id="NF007739">
    <property type="entry name" value="PRK10419.1"/>
    <property type="match status" value="2"/>
</dbReference>
<dbReference type="RefSeq" id="WP_138214516.1">
    <property type="nucleotide sequence ID" value="NZ_VASG01000004.1"/>
</dbReference>
<keyword evidence="2" id="KW-0813">Transport</keyword>
<evidence type="ECO:0000256" key="2">
    <source>
        <dbReference type="ARBA" id="ARBA00022448"/>
    </source>
</evidence>
<dbReference type="PANTHER" id="PTHR43776:SF7">
    <property type="entry name" value="D,D-DIPEPTIDE TRANSPORT ATP-BINDING PROTEIN DDPF-RELATED"/>
    <property type="match status" value="1"/>
</dbReference>
<evidence type="ECO:0000256" key="5">
    <source>
        <dbReference type="ARBA" id="ARBA00038852"/>
    </source>
</evidence>
<evidence type="ECO:0000256" key="1">
    <source>
        <dbReference type="ARBA" id="ARBA00005417"/>
    </source>
</evidence>
<organism evidence="10 11">
    <name type="scientific">Pseudomonas nitroreducens</name>
    <dbReference type="NCBI Taxonomy" id="46680"/>
    <lineage>
        <taxon>Bacteria</taxon>
        <taxon>Pseudomonadati</taxon>
        <taxon>Pseudomonadota</taxon>
        <taxon>Gammaproteobacteria</taxon>
        <taxon>Pseudomonadales</taxon>
        <taxon>Pseudomonadaceae</taxon>
        <taxon>Pseudomonas</taxon>
    </lineage>
</organism>
<protein>
    <recommendedName>
        <fullName evidence="5">ABC-type dipeptide transporter</fullName>
        <ecNumber evidence="5">7.4.2.9</ecNumber>
    </recommendedName>
</protein>
<dbReference type="FunFam" id="3.40.50.300:FF:000016">
    <property type="entry name" value="Oligopeptide ABC transporter ATP-binding component"/>
    <property type="match status" value="2"/>
</dbReference>
<dbReference type="SMART" id="SM00382">
    <property type="entry name" value="AAA"/>
    <property type="match status" value="2"/>
</dbReference>
<comment type="subunit">
    <text evidence="8">The complex is composed of two ATP-binding proteins (DppD and DppF), two transmembrane proteins (DppB and DppC) and a solute-binding protein (DppA1-A5). Five orthologous SBPs (DppA1-A5) are present in P.aeruginosa, which increases the substrate specificity of the DppBCDF transporter.</text>
</comment>
<dbReference type="EMBL" id="VASG01000004">
    <property type="protein sequence ID" value="TLP73542.1"/>
    <property type="molecule type" value="Genomic_DNA"/>
</dbReference>
<dbReference type="SUPFAM" id="SSF52540">
    <property type="entry name" value="P-loop containing nucleoside triphosphate hydrolases"/>
    <property type="match status" value="2"/>
</dbReference>
<dbReference type="NCBIfam" id="NF008453">
    <property type="entry name" value="PRK11308.1"/>
    <property type="match status" value="2"/>
</dbReference>
<dbReference type="GO" id="GO:0016887">
    <property type="term" value="F:ATP hydrolysis activity"/>
    <property type="evidence" value="ECO:0007669"/>
    <property type="project" value="InterPro"/>
</dbReference>
<keyword evidence="4 10" id="KW-0067">ATP-binding</keyword>
<accession>A0A5R9A4G1</accession>
<dbReference type="Pfam" id="PF08352">
    <property type="entry name" value="oligo_HPY"/>
    <property type="match status" value="2"/>
</dbReference>
<dbReference type="InterPro" id="IPR027417">
    <property type="entry name" value="P-loop_NTPase"/>
</dbReference>
<dbReference type="InterPro" id="IPR017871">
    <property type="entry name" value="ABC_transporter-like_CS"/>
</dbReference>
<feature type="domain" description="ABC transporter" evidence="9">
    <location>
        <begin position="6"/>
        <end position="256"/>
    </location>
</feature>
<evidence type="ECO:0000259" key="9">
    <source>
        <dbReference type="PROSITE" id="PS50893"/>
    </source>
</evidence>
<comment type="catalytic activity">
    <reaction evidence="6">
        <text>a dipeptide(out) + ATP + H2O = a dipeptide(in) + ADP + phosphate + H(+)</text>
        <dbReference type="Rhea" id="RHEA:23120"/>
        <dbReference type="ChEBI" id="CHEBI:15377"/>
        <dbReference type="ChEBI" id="CHEBI:15378"/>
        <dbReference type="ChEBI" id="CHEBI:30616"/>
        <dbReference type="ChEBI" id="CHEBI:43474"/>
        <dbReference type="ChEBI" id="CHEBI:90799"/>
        <dbReference type="ChEBI" id="CHEBI:456216"/>
        <dbReference type="EC" id="7.4.2.9"/>
    </reaction>
</comment>
<feature type="domain" description="ABC transporter" evidence="9">
    <location>
        <begin position="277"/>
        <end position="524"/>
    </location>
</feature>
<dbReference type="AlphaFoldDB" id="A0A5R9A4G1"/>
<evidence type="ECO:0000256" key="6">
    <source>
        <dbReference type="ARBA" id="ARBA00047356"/>
    </source>
</evidence>
<dbReference type="PANTHER" id="PTHR43776">
    <property type="entry name" value="TRANSPORT ATP-BINDING PROTEIN"/>
    <property type="match status" value="1"/>
</dbReference>
<dbReference type="Pfam" id="PF00005">
    <property type="entry name" value="ABC_tran"/>
    <property type="match status" value="2"/>
</dbReference>
<name>A0A5R9A4G1_PSENT</name>
<evidence type="ECO:0000313" key="10">
    <source>
        <dbReference type="EMBL" id="TLP73542.1"/>
    </source>
</evidence>
<dbReference type="PROSITE" id="PS00211">
    <property type="entry name" value="ABC_TRANSPORTER_1"/>
    <property type="match status" value="2"/>
</dbReference>
<gene>
    <name evidence="10" type="ORF">FEA48_14970</name>
</gene>
<reference evidence="10 11" key="1">
    <citation type="submission" date="2019-05" db="EMBL/GenBank/DDBJ databases">
        <authorList>
            <person name="Moore K."/>
            <person name="O'Neill P."/>
            <person name="Farbos A."/>
            <person name="Studholme D.J."/>
        </authorList>
    </citation>
    <scope>NUCLEOTIDE SEQUENCE [LARGE SCALE GENOMIC DNA]</scope>
    <source>
        <strain evidence="10 11">DSM 9128</strain>
    </source>
</reference>
<evidence type="ECO:0000256" key="4">
    <source>
        <dbReference type="ARBA" id="ARBA00022840"/>
    </source>
</evidence>
<comment type="similarity">
    <text evidence="1">Belongs to the ABC transporter superfamily.</text>
</comment>
<dbReference type="EC" id="7.4.2.9" evidence="5"/>
<dbReference type="GO" id="GO:0005524">
    <property type="term" value="F:ATP binding"/>
    <property type="evidence" value="ECO:0007669"/>
    <property type="project" value="UniProtKB-KW"/>
</dbReference>
<dbReference type="InterPro" id="IPR003593">
    <property type="entry name" value="AAA+_ATPase"/>
</dbReference>
<evidence type="ECO:0000256" key="3">
    <source>
        <dbReference type="ARBA" id="ARBA00022741"/>
    </source>
</evidence>
<dbReference type="GO" id="GO:0055085">
    <property type="term" value="P:transmembrane transport"/>
    <property type="evidence" value="ECO:0007669"/>
    <property type="project" value="UniProtKB-ARBA"/>
</dbReference>
<sequence length="536" mass="58943">MSEKLLEVRDLRIDLPAGGDRASAVSDLSVDLAAGEVLCVVGESGSGKSMLANAILRLLPAHLEPVQGSIRFRGEDLAGRSEEGMRELRGKDIAMVFQEPMSALNPLMSIGRQIDESLRAHGVAQVAKRRERVLDLLGYVGLPEPENLYHAYPFQLSGGQRQRVVIAIALALEPALLIADEPTSALDVSTQAQVLELLRRIRREKGMAVLLITHDFAVVEAIADRVLVMEKGRVVEQGALRQVLDAPQHPYTRQLLAALNPGERGPRRFDGDAAPLLEVASLHKHYDSRQGLWRRRRVTALADASFSLRPGECLGIVGESGSGKTTLGRALVRLLRPDGGQILLRGQDLASLSQRRLRPLRQQVQMVFQDPFASLNPRQRVGRQIMAGPLAHGVSAAEAERRARELLAQVGLPETAFERYPRDFSGGQRQRIGIARALALQPKVLVADECVSALDALVQQQVLELLERLQRELGLSLVFITHDLQVAARLCDRIAVMQGGRIVELGEAQQVLHTPQHDYTRRLLAAHPLREVEEPA</sequence>
<evidence type="ECO:0000256" key="7">
    <source>
        <dbReference type="ARBA" id="ARBA00058018"/>
    </source>
</evidence>
<dbReference type="InterPro" id="IPR013563">
    <property type="entry name" value="Oligopep_ABC_C"/>
</dbReference>
<evidence type="ECO:0000256" key="8">
    <source>
        <dbReference type="ARBA" id="ARBA00065473"/>
    </source>
</evidence>
<dbReference type="GO" id="GO:0015833">
    <property type="term" value="P:peptide transport"/>
    <property type="evidence" value="ECO:0007669"/>
    <property type="project" value="InterPro"/>
</dbReference>
<dbReference type="CDD" id="cd03257">
    <property type="entry name" value="ABC_NikE_OppD_transporters"/>
    <property type="match status" value="2"/>
</dbReference>
<evidence type="ECO:0000313" key="11">
    <source>
        <dbReference type="Proteomes" id="UP000307510"/>
    </source>
</evidence>
<proteinExistence type="inferred from homology"/>
<dbReference type="PROSITE" id="PS50893">
    <property type="entry name" value="ABC_TRANSPORTER_2"/>
    <property type="match status" value="2"/>
</dbReference>